<accession>A0ABY4QWB2</accession>
<reference evidence="3" key="2">
    <citation type="submission" date="2022-05" db="EMBL/GenBank/DDBJ databases">
        <authorList>
            <person name="Kim J.-S."/>
            <person name="Lee K."/>
            <person name="Suh M."/>
            <person name="Eom M."/>
            <person name="Kim J.-S."/>
            <person name="Kim D.-S."/>
            <person name="Ko S.-H."/>
            <person name="Shin Y."/>
            <person name="Lee J.-S."/>
        </authorList>
    </citation>
    <scope>NUCLEOTIDE SEQUENCE</scope>
    <source>
        <strain evidence="3">N237</strain>
    </source>
</reference>
<dbReference type="RefSeq" id="WP_249769835.1">
    <property type="nucleotide sequence ID" value="NZ_CP097332.1"/>
</dbReference>
<proteinExistence type="inferred from homology"/>
<dbReference type="SUPFAM" id="SSF53756">
    <property type="entry name" value="UDP-Glycosyltransferase/glycogen phosphorylase"/>
    <property type="match status" value="1"/>
</dbReference>
<evidence type="ECO:0000313" key="4">
    <source>
        <dbReference type="Proteomes" id="UP001056336"/>
    </source>
</evidence>
<dbReference type="Gene3D" id="3.40.50.2000">
    <property type="entry name" value="Glycogen Phosphorylase B"/>
    <property type="match status" value="2"/>
</dbReference>
<sequence length="503" mass="55707">MPNRRSAGTPPSGAADGAGPFDFVVVANRLPVDQVESSDGGTEWRASPGGLVSALAPIMRQSDGVWIGWSGSPGPAPEPFDSEGMHLIGVELAPEEVRDYYEGFSNATLWPLYHDVIAAPEFHRSWWEAYVAVNRRFADTAAANAAKNATVWVHDYQLQLVPGMLRQTRADLRIGFFNHIPFPGYEIFAQLPWRRQVVEGLLGADLIGFQRRADATNFLRASRRAAGLSTRGSEVNAADGRRVRAAAFPISIDSAGFAEVAAQPHVQARSKEIREALGNPKQVLLGVDRLDYTKGILHRLKAYGEILDDGELAPPDTVLVLVASPSRERVEQYRMLRDEVEVTVGRINGDHGSVGQPPIHYLHQSYPKEEMAALYLAADVMLVTSLRDGMNLVAKEYVASRQDETGALVLSEFTGAADELTSAFQINPHDIEGLKQTILRASTANQAELRRRMRAMRRRVFEHDVAHWARTFLRTLEDSADHRHRRREPGPGHTRPSPESEQH</sequence>
<keyword evidence="4" id="KW-1185">Reference proteome</keyword>
<evidence type="ECO:0000256" key="2">
    <source>
        <dbReference type="SAM" id="MobiDB-lite"/>
    </source>
</evidence>
<dbReference type="EMBL" id="CP097332">
    <property type="protein sequence ID" value="UQX87336.1"/>
    <property type="molecule type" value="Genomic_DNA"/>
</dbReference>
<reference evidence="3" key="1">
    <citation type="journal article" date="2018" name="Int. J. Syst. Evol. Microbiol.">
        <title>Jatrophihabitans telluris sp. nov., isolated from sediment soil of lava forest wetlands and the emended description of the genus Jatrophihabitans.</title>
        <authorList>
            <person name="Lee K.C."/>
            <person name="Suh M.K."/>
            <person name="Eom M.K."/>
            <person name="Kim K.K."/>
            <person name="Kim J.S."/>
            <person name="Kim D.S."/>
            <person name="Ko S.H."/>
            <person name="Shin Y.K."/>
            <person name="Lee J.S."/>
        </authorList>
    </citation>
    <scope>NUCLEOTIDE SEQUENCE</scope>
    <source>
        <strain evidence="3">N237</strain>
    </source>
</reference>
<dbReference type="CDD" id="cd03788">
    <property type="entry name" value="GT20_TPS"/>
    <property type="match status" value="1"/>
</dbReference>
<dbReference type="PANTHER" id="PTHR10788">
    <property type="entry name" value="TREHALOSE-6-PHOSPHATE SYNTHASE"/>
    <property type="match status" value="1"/>
</dbReference>
<protein>
    <submittedName>
        <fullName evidence="3">Trehalose-6-phosphate synthase</fullName>
    </submittedName>
</protein>
<evidence type="ECO:0000256" key="1">
    <source>
        <dbReference type="ARBA" id="ARBA00008799"/>
    </source>
</evidence>
<dbReference type="Pfam" id="PF00982">
    <property type="entry name" value="Glyco_transf_20"/>
    <property type="match status" value="1"/>
</dbReference>
<evidence type="ECO:0000313" key="3">
    <source>
        <dbReference type="EMBL" id="UQX87336.1"/>
    </source>
</evidence>
<dbReference type="InterPro" id="IPR001830">
    <property type="entry name" value="Glyco_trans_20"/>
</dbReference>
<comment type="similarity">
    <text evidence="1">Belongs to the glycosyltransferase 20 family.</text>
</comment>
<organism evidence="3 4">
    <name type="scientific">Jatrophihabitans telluris</name>
    <dbReference type="NCBI Taxonomy" id="2038343"/>
    <lineage>
        <taxon>Bacteria</taxon>
        <taxon>Bacillati</taxon>
        <taxon>Actinomycetota</taxon>
        <taxon>Actinomycetes</taxon>
        <taxon>Jatrophihabitantales</taxon>
        <taxon>Jatrophihabitantaceae</taxon>
        <taxon>Jatrophihabitans</taxon>
    </lineage>
</organism>
<dbReference type="PANTHER" id="PTHR10788:SF106">
    <property type="entry name" value="BCDNA.GH08860"/>
    <property type="match status" value="1"/>
</dbReference>
<name>A0ABY4QWB2_9ACTN</name>
<feature type="region of interest" description="Disordered" evidence="2">
    <location>
        <begin position="479"/>
        <end position="503"/>
    </location>
</feature>
<gene>
    <name evidence="3" type="ORF">M6D93_13640</name>
</gene>
<dbReference type="Proteomes" id="UP001056336">
    <property type="component" value="Chromosome"/>
</dbReference>